<dbReference type="Proteomes" id="UP000827872">
    <property type="component" value="Linkage Group LG01"/>
</dbReference>
<reference evidence="1" key="1">
    <citation type="submission" date="2021-08" db="EMBL/GenBank/DDBJ databases">
        <title>The first chromosome-level gecko genome reveals the dynamic sex chromosomes of Neotropical dwarf geckos (Sphaerodactylidae: Sphaerodactylus).</title>
        <authorList>
            <person name="Pinto B.J."/>
            <person name="Keating S.E."/>
            <person name="Gamble T."/>
        </authorList>
    </citation>
    <scope>NUCLEOTIDE SEQUENCE</scope>
    <source>
        <strain evidence="1">TG3544</strain>
    </source>
</reference>
<evidence type="ECO:0000313" key="1">
    <source>
        <dbReference type="EMBL" id="KAH8016650.1"/>
    </source>
</evidence>
<keyword evidence="2" id="KW-1185">Reference proteome</keyword>
<comment type="caution">
    <text evidence="1">The sequence shown here is derived from an EMBL/GenBank/DDBJ whole genome shotgun (WGS) entry which is preliminary data.</text>
</comment>
<accession>A0ACB8GC08</accession>
<dbReference type="EMBL" id="CM037614">
    <property type="protein sequence ID" value="KAH8016650.1"/>
    <property type="molecule type" value="Genomic_DNA"/>
</dbReference>
<gene>
    <name evidence="1" type="primary">DAAM2_2</name>
    <name evidence="1" type="ORF">K3G42_021101</name>
</gene>
<organism evidence="1 2">
    <name type="scientific">Sphaerodactylus townsendi</name>
    <dbReference type="NCBI Taxonomy" id="933632"/>
    <lineage>
        <taxon>Eukaryota</taxon>
        <taxon>Metazoa</taxon>
        <taxon>Chordata</taxon>
        <taxon>Craniata</taxon>
        <taxon>Vertebrata</taxon>
        <taxon>Euteleostomi</taxon>
        <taxon>Lepidosauria</taxon>
        <taxon>Squamata</taxon>
        <taxon>Bifurcata</taxon>
        <taxon>Gekkota</taxon>
        <taxon>Sphaerodactylidae</taxon>
        <taxon>Sphaerodactylus</taxon>
    </lineage>
</organism>
<sequence length="374" mass="42461">MLRSLLNELDRSLGRYRDEVNLKTAIMSFINAVLNAGTGEENLEFRLHLRYEFLMLGIQPVIDKLRGHENATLDRHLDFFEMVRNEDDLELAKRFEVVHIDTKSASQMFEMIKKRLKHTDAYPYLLSVLQHCLQMPYKRNGGSFQQWQLLDRILQQIVLQDERGDDPDMAPLENFNVKNIIKMLVNENEVKQWRDQAEKFRKEHTELMSKLEKKERECDIKTQEKDEMMKTLNKMKDKLQKEALELRQTRDQMTDLVAQLNEFSGGNISFPSPPQLPPGGPFSLSSDVPSSETLPPSPPPLPFSSPPPPAPPPPPGGPPPPPGAPPFFNMGMPPVSTTTLSTSGTNLKKKVASTLLAISQSAFETPSTWLTSLN</sequence>
<name>A0ACB8GC08_9SAUR</name>
<proteinExistence type="predicted"/>
<protein>
    <submittedName>
        <fullName evidence="1">Dishevelled associated activator of morphogenesis 2</fullName>
    </submittedName>
</protein>
<evidence type="ECO:0000313" key="2">
    <source>
        <dbReference type="Proteomes" id="UP000827872"/>
    </source>
</evidence>